<dbReference type="SUPFAM" id="SSF55486">
    <property type="entry name" value="Metalloproteases ('zincins'), catalytic domain"/>
    <property type="match status" value="1"/>
</dbReference>
<dbReference type="SMART" id="SM00456">
    <property type="entry name" value="WW"/>
    <property type="match status" value="1"/>
</dbReference>
<keyword evidence="4" id="KW-0472">Membrane</keyword>
<dbReference type="PANTHER" id="PTHR11905:SF159">
    <property type="entry name" value="ADAM METALLOPROTEASE"/>
    <property type="match status" value="1"/>
</dbReference>
<dbReference type="CDD" id="cd00201">
    <property type="entry name" value="WW"/>
    <property type="match status" value="1"/>
</dbReference>
<gene>
    <name evidence="8" type="ORF">LAMO00422_LOCUS10950</name>
</gene>
<feature type="active site" evidence="2">
    <location>
        <position position="326"/>
    </location>
</feature>
<dbReference type="EMBL" id="HBEM01015891">
    <property type="protein sequence ID" value="CAD8451432.1"/>
    <property type="molecule type" value="Transcribed_RNA"/>
</dbReference>
<feature type="binding site" evidence="2">
    <location>
        <position position="325"/>
    </location>
    <ligand>
        <name>Zn(2+)</name>
        <dbReference type="ChEBI" id="CHEBI:29105"/>
        <note>catalytic</note>
    </ligand>
</feature>
<dbReference type="Pfam" id="PF01421">
    <property type="entry name" value="Reprolysin"/>
    <property type="match status" value="1"/>
</dbReference>
<keyword evidence="1" id="KW-1015">Disulfide bond</keyword>
<evidence type="ECO:0000256" key="2">
    <source>
        <dbReference type="PROSITE-ProRule" id="PRU00276"/>
    </source>
</evidence>
<feature type="transmembrane region" description="Helical" evidence="4">
    <location>
        <begin position="841"/>
        <end position="863"/>
    </location>
</feature>
<feature type="domain" description="Peptidase M12B" evidence="7">
    <location>
        <begin position="152"/>
        <end position="379"/>
    </location>
</feature>
<keyword evidence="4" id="KW-1133">Transmembrane helix</keyword>
<feature type="binding site" evidence="2">
    <location>
        <position position="335"/>
    </location>
    <ligand>
        <name>Zn(2+)</name>
        <dbReference type="ChEBI" id="CHEBI:29105"/>
        <note>catalytic</note>
    </ligand>
</feature>
<dbReference type="InterPro" id="IPR036020">
    <property type="entry name" value="WW_dom_sf"/>
</dbReference>
<dbReference type="InterPro" id="IPR001590">
    <property type="entry name" value="Peptidase_M12B"/>
</dbReference>
<comment type="caution">
    <text evidence="2">Lacks conserved residue(s) required for the propagation of feature annotation.</text>
</comment>
<dbReference type="Pfam" id="PF00397">
    <property type="entry name" value="WW"/>
    <property type="match status" value="1"/>
</dbReference>
<dbReference type="PROSITE" id="PS50215">
    <property type="entry name" value="ADAM_MEPRO"/>
    <property type="match status" value="1"/>
</dbReference>
<dbReference type="SUPFAM" id="SSF51045">
    <property type="entry name" value="WW domain"/>
    <property type="match status" value="1"/>
</dbReference>
<keyword evidence="4" id="KW-0812">Transmembrane</keyword>
<feature type="compositionally biased region" description="Pro residues" evidence="3">
    <location>
        <begin position="680"/>
        <end position="695"/>
    </location>
</feature>
<feature type="domain" description="Disintegrin" evidence="6">
    <location>
        <begin position="389"/>
        <end position="474"/>
    </location>
</feature>
<protein>
    <recommendedName>
        <fullName evidence="9">WW domain-containing protein</fullName>
    </recommendedName>
</protein>
<dbReference type="GO" id="GO:0006508">
    <property type="term" value="P:proteolysis"/>
    <property type="evidence" value="ECO:0007669"/>
    <property type="project" value="InterPro"/>
</dbReference>
<dbReference type="PANTHER" id="PTHR11905">
    <property type="entry name" value="ADAM A DISINTEGRIN AND METALLOPROTEASE DOMAIN"/>
    <property type="match status" value="1"/>
</dbReference>
<sequence length="944" mass="101036">MNADGSVQDVRSGIPQCHYEGFLDGVSGSAAFLSTCTGGIHGLIGVEGQMIEMVYIKEESRHVVFDRKHFSPKKPFHCTVGEGNQTMDPHHHHNHHSHHHHNHHHHAHHGNGHRQHHTHHGQRHQDQQASSHPHKSEARLQTTSTCTAGQELYVGLAIINDHSRCQIRGKDVTAHTNTIFQYMYYYYYGGSFDGITFPGIYKPGSFDCKVVLRLKGQISYHSGNPSTFEYKTGSACTACGNQCSAGEISARCLLDSLSAFKQSNEASFDSMFTDVDNVQIFSETDFSASTIGLAWVSSMCSSYYSTSVNQVTSSSAIYNAQVATHEMGHNFGMSHDSAPGNIMNPSASNSVITSFSSESQQYIKSFVDTRYGISLTECLGTDPGSGAGTPVCGNGIVEGSESCDPGLQKSDPCCNDCALVAGCECSTLDACCDDAGKLRPATFKCRGSQDSTCDTDEYCTGSFGNCPTDKFKASGTSCSTTTPLGVTEDGLCYKGACVAKSSNCVDSRFSNYKIGASTTSSAAQICQQVGCRYYTSTQSYSVLRLGPAQAGTPCGSTTATKKQCGSAQQCMDSSSLKFYHWDFGSTGCGPIKCADETGAAVTDSFCGTERPPTPSICNAPSPTLPPSPGATPFPSPFPSPYPSPYPTEFPTEFPSAFPTPDPVPPVPNPTKFPTTVATPTPEPTPFPTDLPTGVPSPAPTRAPVPNPTAMPTAFPTNPPANAPTRSNKWIVRLTLSERILADITDALKARIKTRIAQFLGISENDFILVFVAGSVIVEAVFTHAVGTKSSGQIATDLSNADKSTLSQRLGESVAEISAPEEVDPDNTSESSGGSKSGMSTMMLAAIIGGTLLFVVIVAGIALWRRRKRKYGNVTKTSVMKTMPTGMKVGRNDYLQDSAEVDIKIPKVSNCVLPSGWSRHYDATGTPYYFNENTGESRWEKPALS</sequence>
<dbReference type="InterPro" id="IPR024079">
    <property type="entry name" value="MetalloPept_cat_dom_sf"/>
</dbReference>
<dbReference type="AlphaFoldDB" id="A0A7S0DDB5"/>
<evidence type="ECO:0000313" key="8">
    <source>
        <dbReference type="EMBL" id="CAD8451432.1"/>
    </source>
</evidence>
<dbReference type="InterPro" id="IPR001202">
    <property type="entry name" value="WW_dom"/>
</dbReference>
<organism evidence="8">
    <name type="scientific">Amorphochlora amoebiformis</name>
    <dbReference type="NCBI Taxonomy" id="1561963"/>
    <lineage>
        <taxon>Eukaryota</taxon>
        <taxon>Sar</taxon>
        <taxon>Rhizaria</taxon>
        <taxon>Cercozoa</taxon>
        <taxon>Chlorarachniophyceae</taxon>
        <taxon>Amorphochlora</taxon>
    </lineage>
</organism>
<reference evidence="8" key="1">
    <citation type="submission" date="2021-01" db="EMBL/GenBank/DDBJ databases">
        <authorList>
            <person name="Corre E."/>
            <person name="Pelletier E."/>
            <person name="Niang G."/>
            <person name="Scheremetjew M."/>
            <person name="Finn R."/>
            <person name="Kale V."/>
            <person name="Holt S."/>
            <person name="Cochrane G."/>
            <person name="Meng A."/>
            <person name="Brown T."/>
            <person name="Cohen L."/>
        </authorList>
    </citation>
    <scope>NUCLEOTIDE SEQUENCE</scope>
    <source>
        <strain evidence="8">CCMP2058</strain>
    </source>
</reference>
<evidence type="ECO:0000256" key="1">
    <source>
        <dbReference type="ARBA" id="ARBA00023157"/>
    </source>
</evidence>
<dbReference type="FunFam" id="4.10.70.10:FF:000003">
    <property type="entry name" value="Disintegrin and metalloproteinase domain-containing protein 17"/>
    <property type="match status" value="1"/>
</dbReference>
<feature type="region of interest" description="Disordered" evidence="3">
    <location>
        <begin position="78"/>
        <end position="142"/>
    </location>
</feature>
<keyword evidence="2" id="KW-0479">Metal-binding</keyword>
<keyword evidence="2" id="KW-0862">Zinc</keyword>
<evidence type="ECO:0000259" key="5">
    <source>
        <dbReference type="PROSITE" id="PS50020"/>
    </source>
</evidence>
<dbReference type="GO" id="GO:0046872">
    <property type="term" value="F:metal ion binding"/>
    <property type="evidence" value="ECO:0007669"/>
    <property type="project" value="UniProtKB-KW"/>
</dbReference>
<accession>A0A7S0DDB5</accession>
<name>A0A7S0DDB5_9EUKA</name>
<dbReference type="InterPro" id="IPR001762">
    <property type="entry name" value="Disintegrin_dom"/>
</dbReference>
<feature type="domain" description="WW" evidence="5">
    <location>
        <begin position="910"/>
        <end position="943"/>
    </location>
</feature>
<evidence type="ECO:0000256" key="3">
    <source>
        <dbReference type="SAM" id="MobiDB-lite"/>
    </source>
</evidence>
<dbReference type="Gene3D" id="2.20.70.10">
    <property type="match status" value="1"/>
</dbReference>
<dbReference type="PROSITE" id="PS01159">
    <property type="entry name" value="WW_DOMAIN_1"/>
    <property type="match status" value="1"/>
</dbReference>
<dbReference type="Gene3D" id="4.10.70.10">
    <property type="entry name" value="Disintegrin domain"/>
    <property type="match status" value="1"/>
</dbReference>
<feature type="region of interest" description="Disordered" evidence="3">
    <location>
        <begin position="815"/>
        <end position="835"/>
    </location>
</feature>
<evidence type="ECO:0000259" key="7">
    <source>
        <dbReference type="PROSITE" id="PS50215"/>
    </source>
</evidence>
<evidence type="ECO:0000259" key="6">
    <source>
        <dbReference type="PROSITE" id="PS50214"/>
    </source>
</evidence>
<proteinExistence type="predicted"/>
<dbReference type="PROSITE" id="PS50020">
    <property type="entry name" value="WW_DOMAIN_2"/>
    <property type="match status" value="1"/>
</dbReference>
<dbReference type="CDD" id="cd12087">
    <property type="entry name" value="TM_EGFR-like"/>
    <property type="match status" value="1"/>
</dbReference>
<dbReference type="SMART" id="SM00050">
    <property type="entry name" value="DISIN"/>
    <property type="match status" value="1"/>
</dbReference>
<feature type="binding site" evidence="2">
    <location>
        <position position="329"/>
    </location>
    <ligand>
        <name>Zn(2+)</name>
        <dbReference type="ChEBI" id="CHEBI:29105"/>
        <note>catalytic</note>
    </ligand>
</feature>
<dbReference type="Gene3D" id="3.40.390.10">
    <property type="entry name" value="Collagenase (Catalytic Domain)"/>
    <property type="match status" value="1"/>
</dbReference>
<dbReference type="GO" id="GO:0004222">
    <property type="term" value="F:metalloendopeptidase activity"/>
    <property type="evidence" value="ECO:0007669"/>
    <property type="project" value="InterPro"/>
</dbReference>
<dbReference type="Pfam" id="PF00200">
    <property type="entry name" value="Disintegrin"/>
    <property type="match status" value="1"/>
</dbReference>
<dbReference type="InterPro" id="IPR036436">
    <property type="entry name" value="Disintegrin_dom_sf"/>
</dbReference>
<dbReference type="SUPFAM" id="SSF57552">
    <property type="entry name" value="Blood coagulation inhibitor (disintegrin)"/>
    <property type="match status" value="1"/>
</dbReference>
<evidence type="ECO:0008006" key="9">
    <source>
        <dbReference type="Google" id="ProtNLM"/>
    </source>
</evidence>
<dbReference type="PROSITE" id="PS50214">
    <property type="entry name" value="DISINTEGRIN_2"/>
    <property type="match status" value="1"/>
</dbReference>
<feature type="compositionally biased region" description="Basic residues" evidence="3">
    <location>
        <begin position="90"/>
        <end position="122"/>
    </location>
</feature>
<evidence type="ECO:0000256" key="4">
    <source>
        <dbReference type="SAM" id="Phobius"/>
    </source>
</evidence>
<feature type="region of interest" description="Disordered" evidence="3">
    <location>
        <begin position="676"/>
        <end position="695"/>
    </location>
</feature>